<dbReference type="PANTHER" id="PTHR10694">
    <property type="entry name" value="LYSINE-SPECIFIC DEMETHYLASE"/>
    <property type="match status" value="1"/>
</dbReference>
<protein>
    <recommendedName>
        <fullName evidence="2">JmjC domain-containing protein</fullName>
    </recommendedName>
</protein>
<reference evidence="3" key="1">
    <citation type="submission" date="2021-12" db="EMBL/GenBank/DDBJ databases">
        <authorList>
            <person name="King R."/>
        </authorList>
    </citation>
    <scope>NUCLEOTIDE SEQUENCE</scope>
</reference>
<dbReference type="GO" id="GO:0010468">
    <property type="term" value="P:regulation of gene expression"/>
    <property type="evidence" value="ECO:0007669"/>
    <property type="project" value="TreeGrafter"/>
</dbReference>
<sequence>MPTFSVLQILQTPGDIIVTFPHGIHGGFNSGLNRNAARNVAAPWWLEFARSALRHECGEETLGFSLDGQQLNALKEKARRQVATRRSRPPEMVVRHTEAASSSAATSVTRRICAVCGEPIHGAIRRHASSDYICSRCYNSSRPPKPRCVTCRKLMYQEKRQVPIEDRPPGSPAVQYEHVVCFRRRKLRKIVRINVAVSTYVIESSINFQDARNATTTFYFSMRHFLLSCLVLDRTAGKSDWNEETKVSCQCAGKNQQYDKPTHTEQLVVSKNMIVKTILDLGHLKNTAVVHTTWPSGHNIQYSHMGIKLG</sequence>
<evidence type="ECO:0000313" key="4">
    <source>
        <dbReference type="Proteomes" id="UP001152759"/>
    </source>
</evidence>
<feature type="domain" description="JmjC" evidence="2">
    <location>
        <begin position="1"/>
        <end position="57"/>
    </location>
</feature>
<evidence type="ECO:0000259" key="2">
    <source>
        <dbReference type="PROSITE" id="PS51184"/>
    </source>
</evidence>
<dbReference type="GO" id="GO:0000785">
    <property type="term" value="C:chromatin"/>
    <property type="evidence" value="ECO:0007669"/>
    <property type="project" value="TreeGrafter"/>
</dbReference>
<dbReference type="EMBL" id="OU963863">
    <property type="protein sequence ID" value="CAH0765741.1"/>
    <property type="molecule type" value="Genomic_DNA"/>
</dbReference>
<dbReference type="Proteomes" id="UP001152759">
    <property type="component" value="Chromosome 2"/>
</dbReference>
<dbReference type="GO" id="GO:0032452">
    <property type="term" value="F:histone demethylase activity"/>
    <property type="evidence" value="ECO:0007669"/>
    <property type="project" value="TreeGrafter"/>
</dbReference>
<evidence type="ECO:0000313" key="3">
    <source>
        <dbReference type="EMBL" id="CAH0765741.1"/>
    </source>
</evidence>
<keyword evidence="4" id="KW-1185">Reference proteome</keyword>
<dbReference type="SUPFAM" id="SSF51197">
    <property type="entry name" value="Clavaminate synthase-like"/>
    <property type="match status" value="1"/>
</dbReference>
<organism evidence="3 4">
    <name type="scientific">Bemisia tabaci</name>
    <name type="common">Sweetpotato whitefly</name>
    <name type="synonym">Aleurodes tabaci</name>
    <dbReference type="NCBI Taxonomy" id="7038"/>
    <lineage>
        <taxon>Eukaryota</taxon>
        <taxon>Metazoa</taxon>
        <taxon>Ecdysozoa</taxon>
        <taxon>Arthropoda</taxon>
        <taxon>Hexapoda</taxon>
        <taxon>Insecta</taxon>
        <taxon>Pterygota</taxon>
        <taxon>Neoptera</taxon>
        <taxon>Paraneoptera</taxon>
        <taxon>Hemiptera</taxon>
        <taxon>Sternorrhyncha</taxon>
        <taxon>Aleyrodoidea</taxon>
        <taxon>Aleyrodidae</taxon>
        <taxon>Aleyrodinae</taxon>
        <taxon>Bemisia</taxon>
    </lineage>
</organism>
<dbReference type="PROSITE" id="PS51184">
    <property type="entry name" value="JMJC"/>
    <property type="match status" value="1"/>
</dbReference>
<dbReference type="Gene3D" id="2.60.120.650">
    <property type="entry name" value="Cupin"/>
    <property type="match status" value="1"/>
</dbReference>
<evidence type="ECO:0000256" key="1">
    <source>
        <dbReference type="SAM" id="MobiDB-lite"/>
    </source>
</evidence>
<name>A0A9P0CAD4_BEMTA</name>
<feature type="region of interest" description="Disordered" evidence="1">
    <location>
        <begin position="79"/>
        <end position="100"/>
    </location>
</feature>
<dbReference type="AlphaFoldDB" id="A0A9P0CAD4"/>
<proteinExistence type="predicted"/>
<dbReference type="InterPro" id="IPR003347">
    <property type="entry name" value="JmjC_dom"/>
</dbReference>
<gene>
    <name evidence="3" type="ORF">BEMITA_LOCUS3905</name>
</gene>
<dbReference type="GO" id="GO:0005634">
    <property type="term" value="C:nucleus"/>
    <property type="evidence" value="ECO:0007669"/>
    <property type="project" value="TreeGrafter"/>
</dbReference>
<accession>A0A9P0CAD4</accession>